<dbReference type="AlphaFoldDB" id="A0A0C9NZ67"/>
<dbReference type="CDD" id="cd16913">
    <property type="entry name" value="YkuD_like"/>
    <property type="match status" value="1"/>
</dbReference>
<evidence type="ECO:0000313" key="10">
    <source>
        <dbReference type="EMBL" id="GAN37330.1"/>
    </source>
</evidence>
<feature type="active site" description="Proton donor/acceptor" evidence="6">
    <location>
        <position position="183"/>
    </location>
</feature>
<dbReference type="GO" id="GO:0008360">
    <property type="term" value="P:regulation of cell shape"/>
    <property type="evidence" value="ECO:0007669"/>
    <property type="project" value="UniProtKB-UniRule"/>
</dbReference>
<evidence type="ECO:0000256" key="2">
    <source>
        <dbReference type="ARBA" id="ARBA00022679"/>
    </source>
</evidence>
<comment type="caution">
    <text evidence="10">The sequence shown here is derived from an EMBL/GenBank/DDBJ whole genome shotgun (WGS) entry which is preliminary data.</text>
</comment>
<keyword evidence="2" id="KW-0808">Transferase</keyword>
<evidence type="ECO:0000256" key="5">
    <source>
        <dbReference type="ARBA" id="ARBA00023316"/>
    </source>
</evidence>
<dbReference type="GO" id="GO:0018104">
    <property type="term" value="P:peptidoglycan-protein cross-linking"/>
    <property type="evidence" value="ECO:0007669"/>
    <property type="project" value="TreeGrafter"/>
</dbReference>
<reference evidence="11" key="1">
    <citation type="submission" date="2014-05" db="EMBL/GenBank/DDBJ databases">
        <title>Whole genome sequencing of Lactobacillus casei NRIC0644.</title>
        <authorList>
            <person name="Atarashi H."/>
            <person name="Yoshida Y."/>
            <person name="Fujimura S."/>
            <person name="Tanaka N."/>
            <person name="Shiwa Y."/>
            <person name="Yoshikawa H."/>
            <person name="Okada S."/>
            <person name="Nakagawa J."/>
        </authorList>
    </citation>
    <scope>NUCLEOTIDE SEQUENCE [LARGE SCALE GENOMIC DNA]</scope>
    <source>
        <strain evidence="11">NRIC0644</strain>
    </source>
</reference>
<feature type="compositionally biased region" description="Basic residues" evidence="7">
    <location>
        <begin position="68"/>
        <end position="86"/>
    </location>
</feature>
<dbReference type="GO" id="GO:0016740">
    <property type="term" value="F:transferase activity"/>
    <property type="evidence" value="ECO:0007669"/>
    <property type="project" value="UniProtKB-KW"/>
</dbReference>
<keyword evidence="4 6" id="KW-0573">Peptidoglycan synthesis</keyword>
<dbReference type="GO" id="GO:0071972">
    <property type="term" value="F:peptidoglycan L,D-transpeptidase activity"/>
    <property type="evidence" value="ECO:0007669"/>
    <property type="project" value="TreeGrafter"/>
</dbReference>
<dbReference type="PROSITE" id="PS52029">
    <property type="entry name" value="LD_TPASE"/>
    <property type="match status" value="1"/>
</dbReference>
<name>A0A0C9NZ67_LACPA</name>
<dbReference type="InterPro" id="IPR038063">
    <property type="entry name" value="Transpep_catalytic_dom"/>
</dbReference>
<dbReference type="GO" id="GO:0005576">
    <property type="term" value="C:extracellular region"/>
    <property type="evidence" value="ECO:0007669"/>
    <property type="project" value="TreeGrafter"/>
</dbReference>
<dbReference type="GO" id="GO:0071555">
    <property type="term" value="P:cell wall organization"/>
    <property type="evidence" value="ECO:0007669"/>
    <property type="project" value="UniProtKB-UniRule"/>
</dbReference>
<protein>
    <submittedName>
        <fullName evidence="10">ErfK family cell surface protein</fullName>
    </submittedName>
</protein>
<keyword evidence="8" id="KW-1133">Transmembrane helix</keyword>
<dbReference type="Pfam" id="PF03734">
    <property type="entry name" value="YkuD"/>
    <property type="match status" value="1"/>
</dbReference>
<evidence type="ECO:0000259" key="9">
    <source>
        <dbReference type="PROSITE" id="PS52029"/>
    </source>
</evidence>
<evidence type="ECO:0000256" key="4">
    <source>
        <dbReference type="ARBA" id="ARBA00022984"/>
    </source>
</evidence>
<dbReference type="InterPro" id="IPR005490">
    <property type="entry name" value="LD_TPept_cat_dom"/>
</dbReference>
<evidence type="ECO:0000256" key="3">
    <source>
        <dbReference type="ARBA" id="ARBA00022960"/>
    </source>
</evidence>
<dbReference type="PANTHER" id="PTHR30582:SF2">
    <property type="entry name" value="L,D-TRANSPEPTIDASE YCIB-RELATED"/>
    <property type="match status" value="1"/>
</dbReference>
<feature type="active site" description="Nucleophile" evidence="6">
    <location>
        <position position="210"/>
    </location>
</feature>
<comment type="pathway">
    <text evidence="1 6">Cell wall biogenesis; peptidoglycan biosynthesis.</text>
</comment>
<evidence type="ECO:0000256" key="7">
    <source>
        <dbReference type="SAM" id="MobiDB-lite"/>
    </source>
</evidence>
<keyword evidence="3 6" id="KW-0133">Cell shape</keyword>
<evidence type="ECO:0000256" key="6">
    <source>
        <dbReference type="PROSITE-ProRule" id="PRU01373"/>
    </source>
</evidence>
<evidence type="ECO:0000256" key="1">
    <source>
        <dbReference type="ARBA" id="ARBA00004752"/>
    </source>
</evidence>
<organism evidence="10 11">
    <name type="scientific">Lacticaseibacillus paracasei NRIC 0644</name>
    <dbReference type="NCBI Taxonomy" id="1435038"/>
    <lineage>
        <taxon>Bacteria</taxon>
        <taxon>Bacillati</taxon>
        <taxon>Bacillota</taxon>
        <taxon>Bacilli</taxon>
        <taxon>Lactobacillales</taxon>
        <taxon>Lactobacillaceae</taxon>
        <taxon>Lacticaseibacillus</taxon>
    </lineage>
</organism>
<dbReference type="PANTHER" id="PTHR30582">
    <property type="entry name" value="L,D-TRANSPEPTIDASE"/>
    <property type="match status" value="1"/>
</dbReference>
<keyword evidence="8" id="KW-0812">Transmembrane</keyword>
<dbReference type="RefSeq" id="WP_045625305.1">
    <property type="nucleotide sequence ID" value="NZ_BAYM01000151.1"/>
</dbReference>
<feature type="domain" description="L,D-TPase catalytic" evidence="9">
    <location>
        <begin position="111"/>
        <end position="234"/>
    </location>
</feature>
<evidence type="ECO:0000313" key="11">
    <source>
        <dbReference type="Proteomes" id="UP000032552"/>
    </source>
</evidence>
<dbReference type="EMBL" id="BAYM01000151">
    <property type="protein sequence ID" value="GAN37330.1"/>
    <property type="molecule type" value="Genomic_DNA"/>
</dbReference>
<dbReference type="Proteomes" id="UP000032552">
    <property type="component" value="Unassembled WGS sequence"/>
</dbReference>
<gene>
    <name evidence="10" type="ORF">LC0644_1919</name>
</gene>
<proteinExistence type="predicted"/>
<dbReference type="InterPro" id="IPR050979">
    <property type="entry name" value="LD-transpeptidase"/>
</dbReference>
<accession>A0A0C9NZ67</accession>
<sequence length="234" mass="26582">MKRITRFFDQIAASIHFFKTHRLKRNYRRALLFFAILLPVCVVAIIAGQRLHQPTPSSSKAAIALSTTKKKQQRHKATSHKTKVHTAPKNIDWTAPSEKQAYPDLTQHPNITLDVNLKKQRVFIKEGDKTLYTMYASTGIDDSTPRGDFAIQNERGYEFFNPNEQMGAHYYTSFYLHGTYLFHTVPTDVGGQYIKNEAAKLGKEPGSHGCVRLSIADAKWIFEHVPTGTPVKIH</sequence>
<dbReference type="Gene3D" id="2.40.440.10">
    <property type="entry name" value="L,D-transpeptidase catalytic domain-like"/>
    <property type="match status" value="1"/>
</dbReference>
<feature type="region of interest" description="Disordered" evidence="7">
    <location>
        <begin position="53"/>
        <end position="86"/>
    </location>
</feature>
<feature type="transmembrane region" description="Helical" evidence="8">
    <location>
        <begin position="30"/>
        <end position="48"/>
    </location>
</feature>
<evidence type="ECO:0000256" key="8">
    <source>
        <dbReference type="SAM" id="Phobius"/>
    </source>
</evidence>
<keyword evidence="8" id="KW-0472">Membrane</keyword>
<dbReference type="UniPathway" id="UPA00219"/>
<dbReference type="SUPFAM" id="SSF141523">
    <property type="entry name" value="L,D-transpeptidase catalytic domain-like"/>
    <property type="match status" value="1"/>
</dbReference>
<keyword evidence="5 6" id="KW-0961">Cell wall biogenesis/degradation</keyword>